<name>A0A0F3N433_RICAM</name>
<dbReference type="InterPro" id="IPR011990">
    <property type="entry name" value="TPR-like_helical_dom_sf"/>
</dbReference>
<keyword evidence="2" id="KW-1185">Reference proteome</keyword>
<evidence type="ECO:0000313" key="2">
    <source>
        <dbReference type="Proteomes" id="UP000033556"/>
    </source>
</evidence>
<dbReference type="Pfam" id="PF13181">
    <property type="entry name" value="TPR_8"/>
    <property type="match status" value="1"/>
</dbReference>
<comment type="caution">
    <text evidence="1">The sequence shown here is derived from an EMBL/GenBank/DDBJ whole genome shotgun (WGS) entry which is preliminary data.</text>
</comment>
<dbReference type="InterPro" id="IPR019734">
    <property type="entry name" value="TPR_rpt"/>
</dbReference>
<proteinExistence type="predicted"/>
<sequence length="87" mass="9948">MTQTIASCYSKIGDILSEEEDYNGVLANYNAALTCNEELKEMYNKIGDMLFNLGREDLAIIFYRKNNKLDSILYDSLINKAEKPTKI</sequence>
<dbReference type="EMBL" id="LANR01000001">
    <property type="protein sequence ID" value="KJV61649.1"/>
    <property type="molecule type" value="Genomic_DNA"/>
</dbReference>
<protein>
    <submittedName>
        <fullName evidence="1">Uncharacterized protein</fullName>
    </submittedName>
</protein>
<dbReference type="PATRIC" id="fig|1359164.3.peg.653"/>
<dbReference type="SUPFAM" id="SSF48452">
    <property type="entry name" value="TPR-like"/>
    <property type="match status" value="1"/>
</dbReference>
<evidence type="ECO:0000313" key="1">
    <source>
        <dbReference type="EMBL" id="KJV61649.1"/>
    </source>
</evidence>
<accession>A0A0F3N433</accession>
<dbReference type="Gene3D" id="1.25.40.10">
    <property type="entry name" value="Tetratricopeptide repeat domain"/>
    <property type="match status" value="1"/>
</dbReference>
<dbReference type="RefSeq" id="WP_045800199.1">
    <property type="nucleotide sequence ID" value="NZ_LANR01000001.1"/>
</dbReference>
<gene>
    <name evidence="1" type="ORF">APHACPA_0660</name>
</gene>
<dbReference type="Proteomes" id="UP000033556">
    <property type="component" value="Unassembled WGS sequence"/>
</dbReference>
<organism evidence="1 2">
    <name type="scientific">Rickettsia amblyommatis str. Ac/Pa</name>
    <dbReference type="NCBI Taxonomy" id="1359164"/>
    <lineage>
        <taxon>Bacteria</taxon>
        <taxon>Pseudomonadati</taxon>
        <taxon>Pseudomonadota</taxon>
        <taxon>Alphaproteobacteria</taxon>
        <taxon>Rickettsiales</taxon>
        <taxon>Rickettsiaceae</taxon>
        <taxon>Rickettsieae</taxon>
        <taxon>Rickettsia</taxon>
        <taxon>spotted fever group</taxon>
    </lineage>
</organism>
<reference evidence="1 2" key="1">
    <citation type="submission" date="2015-01" db="EMBL/GenBank/DDBJ databases">
        <title>Genome Sequencing of Rickettsiales.</title>
        <authorList>
            <person name="Daugherty S.C."/>
            <person name="Su Q."/>
            <person name="Abolude K."/>
            <person name="Beier-Sexton M."/>
            <person name="Carlyon J.A."/>
            <person name="Carter R."/>
            <person name="Day N.P."/>
            <person name="Dumler S.J."/>
            <person name="Dyachenko V."/>
            <person name="Godinez A."/>
            <person name="Kurtti T.J."/>
            <person name="Lichay M."/>
            <person name="Mullins K.E."/>
            <person name="Ott S."/>
            <person name="Pappas-Brown V."/>
            <person name="Paris D.H."/>
            <person name="Patel P."/>
            <person name="Richards A.L."/>
            <person name="Sadzewicz L."/>
            <person name="Sears K."/>
            <person name="Seidman D."/>
            <person name="Sengamalay N."/>
            <person name="Stenos J."/>
            <person name="Tallon L.J."/>
            <person name="Vincent G."/>
            <person name="Fraser C.M."/>
            <person name="Munderloh U."/>
            <person name="Dunning-Hotopp J.C."/>
        </authorList>
    </citation>
    <scope>NUCLEOTIDE SEQUENCE [LARGE SCALE GENOMIC DNA]</scope>
    <source>
        <strain evidence="1 2">Ac/Pa</strain>
    </source>
</reference>
<dbReference type="AlphaFoldDB" id="A0A0F3N433"/>